<organism evidence="1 2">
    <name type="scientific">Enterococcus phage vB_EhiS_268</name>
    <dbReference type="NCBI Taxonomy" id="2736817"/>
    <lineage>
        <taxon>Viruses</taxon>
        <taxon>Duplodnaviria</taxon>
        <taxon>Heunggongvirae</taxon>
        <taxon>Uroviricota</taxon>
        <taxon>Caudoviricetes</taxon>
        <taxon>Delfunavirus</taxon>
        <taxon>Delfunavirus v268</taxon>
    </lineage>
</organism>
<accession>A0ACA9ASV1</accession>
<protein>
    <submittedName>
        <fullName evidence="1">Glutaredoxin-like protein NrdH, required for reduction of Ribonucleotide reductase class Ib</fullName>
    </submittedName>
</protein>
<dbReference type="EMBL" id="CAJDKB010000002">
    <property type="protein sequence ID" value="CAD0299829.1"/>
    <property type="molecule type" value="Genomic_DNA"/>
</dbReference>
<proteinExistence type="predicted"/>
<evidence type="ECO:0000313" key="1">
    <source>
        <dbReference type="EMBL" id="CAD0299829.1"/>
    </source>
</evidence>
<name>A0ACA9ASV1_9CAUD</name>
<dbReference type="Proteomes" id="UP000545774">
    <property type="component" value="Unassembled WGS sequence"/>
</dbReference>
<sequence>MIQIYTKNNCMPCKMTKNWLKNNGVKYVEHNVDEDTEAFNYLIQNDFRTLPVVFSNMVTNEPLATGFQPHKLKTLLLIE</sequence>
<reference evidence="1" key="1">
    <citation type="submission" date="2020-07" db="EMBL/GenBank/DDBJ databases">
        <authorList>
            <person name="Ladero V."/>
        </authorList>
    </citation>
    <scope>NUCLEOTIDE SEQUENCE</scope>
</reference>
<evidence type="ECO:0000313" key="2">
    <source>
        <dbReference type="Proteomes" id="UP000545774"/>
    </source>
</evidence>
<comment type="caution">
    <text evidence="1">The sequence shown here is derived from an EMBL/GenBank/DDBJ whole genome shotgun (WGS) entry which is preliminary data.</text>
</comment>
<keyword evidence="2" id="KW-1185">Reference proteome</keyword>